<feature type="domain" description="DNA mismatch repair proteins mutS family" evidence="10">
    <location>
        <begin position="913"/>
        <end position="929"/>
    </location>
</feature>
<evidence type="ECO:0000256" key="6">
    <source>
        <dbReference type="ARBA" id="ARBA00023125"/>
    </source>
</evidence>
<name>I4YBG9_WALMC</name>
<dbReference type="GO" id="GO:0003700">
    <property type="term" value="F:DNA-binding transcription factor activity"/>
    <property type="evidence" value="ECO:0007669"/>
    <property type="project" value="InterPro"/>
</dbReference>
<dbReference type="PANTHER" id="PTHR11361">
    <property type="entry name" value="DNA MISMATCH REPAIR PROTEIN MUTS FAMILY MEMBER"/>
    <property type="match status" value="1"/>
</dbReference>
<dbReference type="eggNOG" id="KOG1561">
    <property type="taxonomic scope" value="Eukaryota"/>
</dbReference>
<dbReference type="Gene3D" id="1.10.1420.10">
    <property type="match status" value="1"/>
</dbReference>
<evidence type="ECO:0000256" key="5">
    <source>
        <dbReference type="ARBA" id="ARBA00023015"/>
    </source>
</evidence>
<organism evidence="11 12">
    <name type="scientific">Wallemia mellicola (strain ATCC MYA-4683 / CBS 633.66)</name>
    <name type="common">Wallemia sebi (CBS 633.66)</name>
    <dbReference type="NCBI Taxonomy" id="671144"/>
    <lineage>
        <taxon>Eukaryota</taxon>
        <taxon>Fungi</taxon>
        <taxon>Dikarya</taxon>
        <taxon>Basidiomycota</taxon>
        <taxon>Wallemiomycotina</taxon>
        <taxon>Wallemiomycetes</taxon>
        <taxon>Wallemiales</taxon>
        <taxon>Wallemiaceae</taxon>
        <taxon>Wallemia</taxon>
    </lineage>
</organism>
<dbReference type="STRING" id="671144.I4YBG9"/>
<dbReference type="RefSeq" id="XP_006958663.1">
    <property type="nucleotide sequence ID" value="XM_006958601.1"/>
</dbReference>
<evidence type="ECO:0000256" key="1">
    <source>
        <dbReference type="ARBA" id="ARBA00004123"/>
    </source>
</evidence>
<dbReference type="eggNOG" id="KOG0221">
    <property type="taxonomic scope" value="Eukaryota"/>
</dbReference>
<dbReference type="InterPro" id="IPR000432">
    <property type="entry name" value="DNA_mismatch_repair_MutS_C"/>
</dbReference>
<dbReference type="Pfam" id="PF02045">
    <property type="entry name" value="CBFB_NFYA"/>
    <property type="match status" value="1"/>
</dbReference>
<dbReference type="SUPFAM" id="SSF48334">
    <property type="entry name" value="DNA repair protein MutS, domain III"/>
    <property type="match status" value="1"/>
</dbReference>
<dbReference type="PROSITE" id="PS51152">
    <property type="entry name" value="NFYA_HAP2_2"/>
    <property type="match status" value="1"/>
</dbReference>
<proteinExistence type="inferred from homology"/>
<keyword evidence="5" id="KW-0805">Transcription regulation</keyword>
<dbReference type="OrthoDB" id="29596at2759"/>
<dbReference type="GO" id="GO:0051026">
    <property type="term" value="P:chiasma assembly"/>
    <property type="evidence" value="ECO:0007669"/>
    <property type="project" value="TreeGrafter"/>
</dbReference>
<evidence type="ECO:0000256" key="8">
    <source>
        <dbReference type="ARBA" id="ARBA00023242"/>
    </source>
</evidence>
<dbReference type="GO" id="GO:0005524">
    <property type="term" value="F:ATP binding"/>
    <property type="evidence" value="ECO:0007669"/>
    <property type="project" value="UniProtKB-UniRule"/>
</dbReference>
<comment type="similarity">
    <text evidence="2">Belongs to the DNA mismatch repair MutS family.</text>
</comment>
<evidence type="ECO:0000313" key="11">
    <source>
        <dbReference type="EMBL" id="EIM21311.1"/>
    </source>
</evidence>
<dbReference type="OMA" id="CSVYFMP"/>
<keyword evidence="7" id="KW-0804">Transcription</keyword>
<dbReference type="Pfam" id="PF05192">
    <property type="entry name" value="MutS_III"/>
    <property type="match status" value="1"/>
</dbReference>
<dbReference type="InterPro" id="IPR007696">
    <property type="entry name" value="DNA_mismatch_repair_MutS_core"/>
</dbReference>
<evidence type="ECO:0000256" key="3">
    <source>
        <dbReference type="ARBA" id="ARBA00022741"/>
    </source>
</evidence>
<dbReference type="PROSITE" id="PS00486">
    <property type="entry name" value="DNA_MISMATCH_REPAIR_2"/>
    <property type="match status" value="1"/>
</dbReference>
<dbReference type="Pfam" id="PF00488">
    <property type="entry name" value="MutS_V"/>
    <property type="match status" value="1"/>
</dbReference>
<protein>
    <recommendedName>
        <fullName evidence="10">DNA mismatch repair proteins mutS family domain-containing protein</fullName>
    </recommendedName>
</protein>
<dbReference type="SUPFAM" id="SSF52540">
    <property type="entry name" value="P-loop containing nucleoside triphosphate hydrolases"/>
    <property type="match status" value="1"/>
</dbReference>
<dbReference type="SMART" id="SM00533">
    <property type="entry name" value="MUTSd"/>
    <property type="match status" value="1"/>
</dbReference>
<dbReference type="InterPro" id="IPR001289">
    <property type="entry name" value="NFYA"/>
</dbReference>
<dbReference type="HOGENOM" id="CLU_002472_8_0_1"/>
<keyword evidence="6" id="KW-0238">DNA-binding</keyword>
<accession>I4YBG9</accession>
<dbReference type="SMART" id="SM00534">
    <property type="entry name" value="MUTSac"/>
    <property type="match status" value="1"/>
</dbReference>
<evidence type="ECO:0000256" key="7">
    <source>
        <dbReference type="ARBA" id="ARBA00023163"/>
    </source>
</evidence>
<evidence type="ECO:0000256" key="9">
    <source>
        <dbReference type="SAM" id="MobiDB-lite"/>
    </source>
</evidence>
<dbReference type="KEGG" id="wse:WALSEDRAFT_57633"/>
<dbReference type="InterPro" id="IPR045076">
    <property type="entry name" value="MutS"/>
</dbReference>
<dbReference type="GeneID" id="18472938"/>
<keyword evidence="12" id="KW-1185">Reference proteome</keyword>
<dbReference type="PANTHER" id="PTHR11361:SF20">
    <property type="entry name" value="MUTS PROTEIN HOMOLOG 5"/>
    <property type="match status" value="1"/>
</dbReference>
<dbReference type="PRINTS" id="PR00616">
    <property type="entry name" value="CCAATSUBUNTB"/>
</dbReference>
<dbReference type="InterPro" id="IPR036187">
    <property type="entry name" value="DNA_mismatch_repair_MutS_sf"/>
</dbReference>
<dbReference type="Gene3D" id="3.40.50.300">
    <property type="entry name" value="P-loop containing nucleotide triphosphate hydrolases"/>
    <property type="match status" value="1"/>
</dbReference>
<dbReference type="GO" id="GO:0030983">
    <property type="term" value="F:mismatched DNA binding"/>
    <property type="evidence" value="ECO:0007669"/>
    <property type="project" value="UniProtKB-UniRule"/>
</dbReference>
<dbReference type="Gene3D" id="6.10.250.2430">
    <property type="match status" value="1"/>
</dbReference>
<keyword evidence="3" id="KW-0547">Nucleotide-binding</keyword>
<dbReference type="Proteomes" id="UP000005242">
    <property type="component" value="Unassembled WGS sequence"/>
</dbReference>
<evidence type="ECO:0000256" key="2">
    <source>
        <dbReference type="ARBA" id="ARBA00006271"/>
    </source>
</evidence>
<keyword evidence="8" id="KW-0539">Nucleus</keyword>
<dbReference type="AlphaFoldDB" id="I4YBG9"/>
<comment type="subcellular location">
    <subcellularLocation>
        <location evidence="1">Nucleus</location>
    </subcellularLocation>
</comment>
<evidence type="ECO:0000256" key="4">
    <source>
        <dbReference type="ARBA" id="ARBA00022840"/>
    </source>
</evidence>
<keyword evidence="4" id="KW-0067">ATP-binding</keyword>
<gene>
    <name evidence="11" type="ORF">WALSEDRAFT_57633</name>
</gene>
<dbReference type="InterPro" id="IPR027417">
    <property type="entry name" value="P-loop_NTPase"/>
</dbReference>
<dbReference type="GO" id="GO:0006298">
    <property type="term" value="P:mismatch repair"/>
    <property type="evidence" value="ECO:0007669"/>
    <property type="project" value="InterPro"/>
</dbReference>
<feature type="compositionally biased region" description="Basic and acidic residues" evidence="9">
    <location>
        <begin position="62"/>
        <end position="77"/>
    </location>
</feature>
<dbReference type="SMART" id="SM00521">
    <property type="entry name" value="CBF"/>
    <property type="match status" value="1"/>
</dbReference>
<evidence type="ECO:0000313" key="12">
    <source>
        <dbReference type="Proteomes" id="UP000005242"/>
    </source>
</evidence>
<sequence length="1091" mass="123176">MSLAAGNNFDDLTTGDLYAVYAQRPQNSAYTGLPVIGGQNYNELPTLRSLLPEEISSNGDSVQDRDFDYNEDNKDDSSAGYQDDQDESYEAEYEQVEDNTLYSHQVEEPVAVPLNEEFLDKTGDEEPLYVNAKQYHRILKRRQTRQRLEELNRISKERKPYLHESRHRHAKRRPRGAGGRFLTATERYQRYERYGSYDRDTPSEISHVDTEVDNIVIEKITVTFNLNKDKLAAAYFDTLTLLHQLQPNEIYCSLTVPDGFIKVIKLFIANVKPDALLQLAPWKEFSYESSKSRILQLSIGSDSHLDSTSQPSWVDPLGQMESDTMDSRLKEMYLSGFINFNYRLSIGAIGCLILVLQRHIAQDSATTITSASCRVEDLDLSGLETWQIDKVMQIDNDALMALSVFSSEQHASIHSNNSKEGLSLFNLLSETKTHVGTQLLQRRLRQPSCDISNINDRLDAIAILIHPQNVSAVNDMRMSLSKVGKGVNVMHVLNSMKSGKTSIRSFKCLVNLVILTEELYEGIAALAALESKQLITDVGTINPILKAFDINICHTVKNVITSTIDFNDSKAEHRLIITTGLDDELDNLRQQFNELDSFLVQVAQEIHEETPSNIANEINVVYFPQIGYLIALDIVNNGYENIEDRDMIGAEIAWEYQFMTEMTLYFKSDRMRELDYHLGDMATLIADRETEIIYELTQHVLGYSNELSIMAENISELDVLLAMTRVSEVHGFSKPLMTDNPMIRISNGRHPLQELCVRTFVQNDTHLKKSLEMRVKIDDDIDIIESRKITPFSAVVPMTPNKQRSGTLSNVVQNKMQDIAHSTMIITGANGSGKSVYLKQVGLIVILAQIGCYVPAESATIGIIDKLFSYGSVHTCNVQRIIIKSKHLEAMQSAFMIDLAQVTHAMRNATGRSLVLWDEFGKGTLPSDGAGIFAASINYLMRRGENCPFIIATTHFNDLWENSYIKLAASVVITHMRVKISKNDEGNTTLTHLHKLELELSEDSGAFDCALSNNIPIDIVDKARHISQLYLSNTLDEVATDTLDEDPTDELLVAQDITRRFLEWDIEEAYAHNNNSSAIREYLVDEILSHE</sequence>
<dbReference type="InParanoid" id="I4YBG9"/>
<dbReference type="GO" id="GO:0005634">
    <property type="term" value="C:nucleus"/>
    <property type="evidence" value="ECO:0007669"/>
    <property type="project" value="UniProtKB-SubCell"/>
</dbReference>
<reference evidence="11 12" key="1">
    <citation type="journal article" date="2012" name="Fungal Genet. Biol.">
        <title>The genome of the xerotolerant mold Wallemia sebi reveals adaptations to osmotic stress and suggests cryptic sexual reproduction.</title>
        <authorList>
            <person name="Padamsee M."/>
            <person name="Kumar T.K.A."/>
            <person name="Riley R."/>
            <person name="Binder M."/>
            <person name="Boyd A."/>
            <person name="Calvo A.M."/>
            <person name="Furukawa K."/>
            <person name="Hesse C."/>
            <person name="Hohmann S."/>
            <person name="James T.Y."/>
            <person name="LaButti K."/>
            <person name="Lapidus A."/>
            <person name="Lindquist E."/>
            <person name="Lucas S."/>
            <person name="Miller K."/>
            <person name="Shantappa S."/>
            <person name="Grigoriev I.V."/>
            <person name="Hibbett D.S."/>
            <person name="McLaughlin D.J."/>
            <person name="Spatafora J.W."/>
            <person name="Aime M.C."/>
        </authorList>
    </citation>
    <scope>NUCLEOTIDE SEQUENCE [LARGE SCALE GENOMIC DNA]</scope>
    <source>
        <strain evidence="12">ATCC MYA-4683 / CBS 633.66</strain>
    </source>
</reference>
<dbReference type="GO" id="GO:0140664">
    <property type="term" value="F:ATP-dependent DNA damage sensor activity"/>
    <property type="evidence" value="ECO:0007669"/>
    <property type="project" value="InterPro"/>
</dbReference>
<evidence type="ECO:0000259" key="10">
    <source>
        <dbReference type="PROSITE" id="PS00486"/>
    </source>
</evidence>
<feature type="region of interest" description="Disordered" evidence="9">
    <location>
        <begin position="54"/>
        <end position="91"/>
    </location>
</feature>
<dbReference type="EMBL" id="JH668233">
    <property type="protein sequence ID" value="EIM21311.1"/>
    <property type="molecule type" value="Genomic_DNA"/>
</dbReference>